<evidence type="ECO:0000313" key="3">
    <source>
        <dbReference type="Proteomes" id="UP000259273"/>
    </source>
</evidence>
<protein>
    <submittedName>
        <fullName evidence="2">Uncharacterized protein</fullName>
    </submittedName>
</protein>
<dbReference type="EMBL" id="DMND01000063">
    <property type="protein sequence ID" value="HAN26857.1"/>
    <property type="molecule type" value="Genomic_DNA"/>
</dbReference>
<gene>
    <name evidence="2" type="ORF">DCP75_03885</name>
</gene>
<evidence type="ECO:0000313" key="2">
    <source>
        <dbReference type="EMBL" id="HAN26857.1"/>
    </source>
</evidence>
<dbReference type="STRING" id="1121937.GCA_000423125_00725"/>
<evidence type="ECO:0000256" key="1">
    <source>
        <dbReference type="SAM" id="MobiDB-lite"/>
    </source>
</evidence>
<proteinExistence type="predicted"/>
<reference evidence="2 3" key="1">
    <citation type="journal article" date="2018" name="Nat. Biotechnol.">
        <title>A standardized bacterial taxonomy based on genome phylogeny substantially revises the tree of life.</title>
        <authorList>
            <person name="Parks D.H."/>
            <person name="Chuvochina M."/>
            <person name="Waite D.W."/>
            <person name="Rinke C."/>
            <person name="Skarshewski A."/>
            <person name="Chaumeil P.A."/>
            <person name="Hugenholtz P."/>
        </authorList>
    </citation>
    <scope>NUCLEOTIDE SEQUENCE [LARGE SCALE GENOMIC DNA]</scope>
    <source>
        <strain evidence="2">UBA9158</strain>
    </source>
</reference>
<comment type="caution">
    <text evidence="2">The sequence shown here is derived from an EMBL/GenBank/DDBJ whole genome shotgun (WGS) entry which is preliminary data.</text>
</comment>
<accession>A0A3C1KJI2</accession>
<feature type="region of interest" description="Disordered" evidence="1">
    <location>
        <begin position="1"/>
        <end position="59"/>
    </location>
</feature>
<organism evidence="2 3">
    <name type="scientific">Haliea salexigens</name>
    <dbReference type="NCBI Taxonomy" id="287487"/>
    <lineage>
        <taxon>Bacteria</taxon>
        <taxon>Pseudomonadati</taxon>
        <taxon>Pseudomonadota</taxon>
        <taxon>Gammaproteobacteria</taxon>
        <taxon>Cellvibrionales</taxon>
        <taxon>Halieaceae</taxon>
        <taxon>Haliea</taxon>
    </lineage>
</organism>
<name>A0A3C1KJI2_9GAMM</name>
<sequence length="59" mass="6598">MVEPVDDRGLTPLTRIRPVKRDDKPRKQPAQPAAEDEAPPAPQTSQRKKRLGGNIDERA</sequence>
<dbReference type="AlphaFoldDB" id="A0A3C1KJI2"/>
<dbReference type="Proteomes" id="UP000259273">
    <property type="component" value="Unassembled WGS sequence"/>
</dbReference>